<evidence type="ECO:0000313" key="8">
    <source>
        <dbReference type="EMBL" id="KAK0612030.1"/>
    </source>
</evidence>
<feature type="region of interest" description="Disordered" evidence="5">
    <location>
        <begin position="551"/>
        <end position="620"/>
    </location>
</feature>
<feature type="transmembrane region" description="Helical" evidence="6">
    <location>
        <begin position="240"/>
        <end position="259"/>
    </location>
</feature>
<feature type="domain" description="Major facilitator superfamily (MFS) profile" evidence="7">
    <location>
        <begin position="44"/>
        <end position="531"/>
    </location>
</feature>
<feature type="region of interest" description="Disordered" evidence="5">
    <location>
        <begin position="701"/>
        <end position="834"/>
    </location>
</feature>
<feature type="transmembrane region" description="Helical" evidence="6">
    <location>
        <begin position="135"/>
        <end position="157"/>
    </location>
</feature>
<dbReference type="InterPro" id="IPR036259">
    <property type="entry name" value="MFS_trans_sf"/>
</dbReference>
<dbReference type="GO" id="GO:0005886">
    <property type="term" value="C:plasma membrane"/>
    <property type="evidence" value="ECO:0007669"/>
    <property type="project" value="TreeGrafter"/>
</dbReference>
<keyword evidence="2 6" id="KW-0812">Transmembrane</keyword>
<feature type="transmembrane region" description="Helical" evidence="6">
    <location>
        <begin position="265"/>
        <end position="285"/>
    </location>
</feature>
<dbReference type="Proteomes" id="UP001175000">
    <property type="component" value="Unassembled WGS sequence"/>
</dbReference>
<evidence type="ECO:0000259" key="7">
    <source>
        <dbReference type="PROSITE" id="PS50850"/>
    </source>
</evidence>
<evidence type="ECO:0000256" key="3">
    <source>
        <dbReference type="ARBA" id="ARBA00022989"/>
    </source>
</evidence>
<dbReference type="PROSITE" id="PS50850">
    <property type="entry name" value="MFS"/>
    <property type="match status" value="1"/>
</dbReference>
<keyword evidence="4 6" id="KW-0472">Membrane</keyword>
<evidence type="ECO:0000256" key="1">
    <source>
        <dbReference type="ARBA" id="ARBA00004141"/>
    </source>
</evidence>
<protein>
    <submittedName>
        <fullName evidence="8">Major facilitator superfamily domain-containing protein</fullName>
    </submittedName>
</protein>
<feature type="compositionally biased region" description="Low complexity" evidence="5">
    <location>
        <begin position="554"/>
        <end position="566"/>
    </location>
</feature>
<feature type="transmembrane region" description="Helical" evidence="6">
    <location>
        <begin position="80"/>
        <end position="98"/>
    </location>
</feature>
<comment type="caution">
    <text evidence="8">The sequence shown here is derived from an EMBL/GenBank/DDBJ whole genome shotgun (WGS) entry which is preliminary data.</text>
</comment>
<proteinExistence type="predicted"/>
<feature type="compositionally biased region" description="Basic and acidic residues" evidence="5">
    <location>
        <begin position="596"/>
        <end position="620"/>
    </location>
</feature>
<dbReference type="SUPFAM" id="SSF103473">
    <property type="entry name" value="MFS general substrate transporter"/>
    <property type="match status" value="1"/>
</dbReference>
<keyword evidence="3 6" id="KW-1133">Transmembrane helix</keyword>
<accession>A0AA39U6J6</accession>
<dbReference type="PANTHER" id="PTHR23501:SF94">
    <property type="entry name" value="MAJOR FACILITATOR SUPERFAMILY (MFS) PROFILE DOMAIN-CONTAINING PROTEIN"/>
    <property type="match status" value="1"/>
</dbReference>
<dbReference type="InterPro" id="IPR011701">
    <property type="entry name" value="MFS"/>
</dbReference>
<feature type="transmembrane region" description="Helical" evidence="6">
    <location>
        <begin position="169"/>
        <end position="190"/>
    </location>
</feature>
<gene>
    <name evidence="8" type="ORF">B0T14DRAFT_571871</name>
</gene>
<feature type="transmembrane region" description="Helical" evidence="6">
    <location>
        <begin position="396"/>
        <end position="421"/>
    </location>
</feature>
<dbReference type="GO" id="GO:0022857">
    <property type="term" value="F:transmembrane transporter activity"/>
    <property type="evidence" value="ECO:0007669"/>
    <property type="project" value="InterPro"/>
</dbReference>
<comment type="subcellular location">
    <subcellularLocation>
        <location evidence="1">Membrane</location>
        <topology evidence="1">Multi-pass membrane protein</topology>
    </subcellularLocation>
</comment>
<feature type="compositionally biased region" description="Polar residues" evidence="5">
    <location>
        <begin position="567"/>
        <end position="594"/>
    </location>
</feature>
<feature type="transmembrane region" description="Helical" evidence="6">
    <location>
        <begin position="371"/>
        <end position="390"/>
    </location>
</feature>
<dbReference type="PANTHER" id="PTHR23501">
    <property type="entry name" value="MAJOR FACILITATOR SUPERFAMILY"/>
    <property type="match status" value="1"/>
</dbReference>
<name>A0AA39U6J6_9PEZI</name>
<feature type="transmembrane region" description="Helical" evidence="6">
    <location>
        <begin position="110"/>
        <end position="129"/>
    </location>
</feature>
<keyword evidence="9" id="KW-1185">Reference proteome</keyword>
<evidence type="ECO:0000256" key="5">
    <source>
        <dbReference type="SAM" id="MobiDB-lite"/>
    </source>
</evidence>
<dbReference type="AlphaFoldDB" id="A0AA39U6J6"/>
<dbReference type="CDD" id="cd17502">
    <property type="entry name" value="MFS_Azr1_MDR_like"/>
    <property type="match status" value="1"/>
</dbReference>
<evidence type="ECO:0000256" key="2">
    <source>
        <dbReference type="ARBA" id="ARBA00022692"/>
    </source>
</evidence>
<evidence type="ECO:0000313" key="9">
    <source>
        <dbReference type="Proteomes" id="UP001175000"/>
    </source>
</evidence>
<feature type="transmembrane region" description="Helical" evidence="6">
    <location>
        <begin position="42"/>
        <end position="68"/>
    </location>
</feature>
<dbReference type="Pfam" id="PF07690">
    <property type="entry name" value="MFS_1"/>
    <property type="match status" value="1"/>
</dbReference>
<reference evidence="8" key="1">
    <citation type="submission" date="2023-06" db="EMBL/GenBank/DDBJ databases">
        <title>Genome-scale phylogeny and comparative genomics of the fungal order Sordariales.</title>
        <authorList>
            <consortium name="Lawrence Berkeley National Laboratory"/>
            <person name="Hensen N."/>
            <person name="Bonometti L."/>
            <person name="Westerberg I."/>
            <person name="Brannstrom I.O."/>
            <person name="Guillou S."/>
            <person name="Cros-Aarteil S."/>
            <person name="Calhoun S."/>
            <person name="Haridas S."/>
            <person name="Kuo A."/>
            <person name="Mondo S."/>
            <person name="Pangilinan J."/>
            <person name="Riley R."/>
            <person name="Labutti K."/>
            <person name="Andreopoulos B."/>
            <person name="Lipzen A."/>
            <person name="Chen C."/>
            <person name="Yanf M."/>
            <person name="Daum C."/>
            <person name="Ng V."/>
            <person name="Clum A."/>
            <person name="Steindorff A."/>
            <person name="Ohm R."/>
            <person name="Martin F."/>
            <person name="Silar P."/>
            <person name="Natvig D."/>
            <person name="Lalanne C."/>
            <person name="Gautier V."/>
            <person name="Ament-Velasquez S.L."/>
            <person name="Kruys A."/>
            <person name="Hutchinson M.I."/>
            <person name="Powell A.J."/>
            <person name="Barry K."/>
            <person name="Miller A.N."/>
            <person name="Grigoriev I.V."/>
            <person name="Debuchy R."/>
            <person name="Gladieux P."/>
            <person name="Thoren M.H."/>
            <person name="Johannesson H."/>
        </authorList>
    </citation>
    <scope>NUCLEOTIDE SEQUENCE</scope>
    <source>
        <strain evidence="8">CBS 606.72</strain>
    </source>
</reference>
<dbReference type="FunFam" id="1.20.1720.10:FF:000018">
    <property type="entry name" value="Putative MFS multidrug transporter"/>
    <property type="match status" value="1"/>
</dbReference>
<feature type="compositionally biased region" description="Low complexity" evidence="5">
    <location>
        <begin position="714"/>
        <end position="733"/>
    </location>
</feature>
<dbReference type="Gene3D" id="1.20.1720.10">
    <property type="entry name" value="Multidrug resistance protein D"/>
    <property type="match status" value="1"/>
</dbReference>
<dbReference type="InterPro" id="IPR020846">
    <property type="entry name" value="MFS_dom"/>
</dbReference>
<dbReference type="PRINTS" id="PR01036">
    <property type="entry name" value="TCRTETB"/>
</dbReference>
<feature type="transmembrane region" description="Helical" evidence="6">
    <location>
        <begin position="345"/>
        <end position="364"/>
    </location>
</feature>
<feature type="transmembrane region" description="Helical" evidence="6">
    <location>
        <begin position="196"/>
        <end position="219"/>
    </location>
</feature>
<feature type="transmembrane region" description="Helical" evidence="6">
    <location>
        <begin position="306"/>
        <end position="325"/>
    </location>
</feature>
<feature type="transmembrane region" description="Helical" evidence="6">
    <location>
        <begin position="433"/>
        <end position="456"/>
    </location>
</feature>
<evidence type="ECO:0000256" key="4">
    <source>
        <dbReference type="ARBA" id="ARBA00023136"/>
    </source>
</evidence>
<dbReference type="InterPro" id="IPR005829">
    <property type="entry name" value="Sugar_transporter_CS"/>
</dbReference>
<organism evidence="8 9">
    <name type="scientific">Immersiella caudata</name>
    <dbReference type="NCBI Taxonomy" id="314043"/>
    <lineage>
        <taxon>Eukaryota</taxon>
        <taxon>Fungi</taxon>
        <taxon>Dikarya</taxon>
        <taxon>Ascomycota</taxon>
        <taxon>Pezizomycotina</taxon>
        <taxon>Sordariomycetes</taxon>
        <taxon>Sordariomycetidae</taxon>
        <taxon>Sordariales</taxon>
        <taxon>Lasiosphaeriaceae</taxon>
        <taxon>Immersiella</taxon>
    </lineage>
</organism>
<dbReference type="PROSITE" id="PS00216">
    <property type="entry name" value="SUGAR_TRANSPORT_1"/>
    <property type="match status" value="1"/>
</dbReference>
<evidence type="ECO:0000256" key="6">
    <source>
        <dbReference type="SAM" id="Phobius"/>
    </source>
</evidence>
<sequence length="834" mass="90158">MTGTTTSYVDPGDRLEMSSIEEPQLEAGEVRELEWKAGKKEYALMITIAIISLMVALDATILVSVLPTLAVDLGGSATDAFWAGTSYLLACAVCQPFIAALSDIFGRKEMLMVSVLFFTMGTALCAPIAKNFTVFFIGRAVQGIGGGGIITMGQVIFADIVPLRQRPKYFSIVLAAWALGSVLGPLIGGLFVEHVFWAWCFYLNFPFCVLGLVLVPIYVKLKTKKTSLMSKLARVDWVGTIFFTASMTSFLVGISWAGIQFEWKSAQVIAPMAVGVFGLVATIIWEAYYAKEPILRPSLFCSTSAIFTYACALFQGLILFCVLYYVPFYFTAVHFVSPTQAGLDIFPVTCFLLPGSIVISVIVSRIGRFRWAIWAGWIISGVGCGLFELFDQDTPTPVWAVILAVFGVGQGMLLTSINVGIQAISRDEDAGRAAAMYAFMRTLGMSIGVAIGGTAFQNVMVGELRKLGLPEDIAHNSEAFVKEMEAMDPLDPVRIGAMQAYVKGFHGVYWIVTASACAAFIVSLFIKRHSMDKLLATKFVLRGGRNPASIVLDPPITIETEPKTTISSPRGTTDSSQATTLVPTPNLAKPSSSRRGGAETDKAAQEATREKRESSLSDYSHENDRAVIEVAAVAYYVEPGGNVIPVDILSPMNTRELERQPEHQPQTETQDTQLGISELDASQPSYRAIKTPEILISAPLEDTHDHHGDPAVYSTSEQTTSTTPSPEPASSLSRMQSTHSMSATSEENDHFEDSSPTPYEWTDPDALDGVQTPAAADIGVASSGLDDEDVPAGNGNRGEEPAQRPGSAAGNRSEGYGSMLDVDVDPRLSRRSWS</sequence>
<dbReference type="Gene3D" id="1.20.1250.20">
    <property type="entry name" value="MFS general substrate transporter like domains"/>
    <property type="match status" value="1"/>
</dbReference>
<dbReference type="EMBL" id="JAULSU010000007">
    <property type="protein sequence ID" value="KAK0612030.1"/>
    <property type="molecule type" value="Genomic_DNA"/>
</dbReference>
<feature type="compositionally biased region" description="Polar residues" evidence="5">
    <location>
        <begin position="734"/>
        <end position="745"/>
    </location>
</feature>
<feature type="transmembrane region" description="Helical" evidence="6">
    <location>
        <begin position="507"/>
        <end position="526"/>
    </location>
</feature>